<reference evidence="3 4" key="1">
    <citation type="submission" date="2024-06" db="EMBL/GenBank/DDBJ databases">
        <title>The Natural Products Discovery Center: Release of the First 8490 Sequenced Strains for Exploring Actinobacteria Biosynthetic Diversity.</title>
        <authorList>
            <person name="Kalkreuter E."/>
            <person name="Kautsar S.A."/>
            <person name="Yang D."/>
            <person name="Bader C.D."/>
            <person name="Teijaro C.N."/>
            <person name="Fluegel L."/>
            <person name="Davis C.M."/>
            <person name="Simpson J.R."/>
            <person name="Lauterbach L."/>
            <person name="Steele A.D."/>
            <person name="Gui C."/>
            <person name="Meng S."/>
            <person name="Li G."/>
            <person name="Viehrig K."/>
            <person name="Ye F."/>
            <person name="Su P."/>
            <person name="Kiefer A.F."/>
            <person name="Nichols A."/>
            <person name="Cepeda A.J."/>
            <person name="Yan W."/>
            <person name="Fan B."/>
            <person name="Jiang Y."/>
            <person name="Adhikari A."/>
            <person name="Zheng C.-J."/>
            <person name="Schuster L."/>
            <person name="Cowan T.M."/>
            <person name="Smanski M.J."/>
            <person name="Chevrette M.G."/>
            <person name="De Carvalho L.P.S."/>
            <person name="Shen B."/>
        </authorList>
    </citation>
    <scope>NUCLEOTIDE SEQUENCE [LARGE SCALE GENOMIC DNA]</scope>
    <source>
        <strain evidence="3 4">NPDC019434</strain>
    </source>
</reference>
<dbReference type="InterPro" id="IPR009061">
    <property type="entry name" value="DNA-bd_dom_put_sf"/>
</dbReference>
<dbReference type="PANTHER" id="PTHR30204">
    <property type="entry name" value="REDOX-CYCLING DRUG-SENSING TRANSCRIPTIONAL ACTIVATOR SOXR"/>
    <property type="match status" value="1"/>
</dbReference>
<keyword evidence="4" id="KW-1185">Reference proteome</keyword>
<dbReference type="PRINTS" id="PR00040">
    <property type="entry name" value="HTHMERR"/>
</dbReference>
<organism evidence="3 4">
    <name type="scientific">Nocardia niwae</name>
    <dbReference type="NCBI Taxonomy" id="626084"/>
    <lineage>
        <taxon>Bacteria</taxon>
        <taxon>Bacillati</taxon>
        <taxon>Actinomycetota</taxon>
        <taxon>Actinomycetes</taxon>
        <taxon>Mycobacteriales</taxon>
        <taxon>Nocardiaceae</taxon>
        <taxon>Nocardia</taxon>
    </lineage>
</organism>
<name>A0ABV2XFT5_9NOCA</name>
<evidence type="ECO:0000256" key="1">
    <source>
        <dbReference type="ARBA" id="ARBA00023125"/>
    </source>
</evidence>
<dbReference type="SMART" id="SM00422">
    <property type="entry name" value="HTH_MERR"/>
    <property type="match status" value="1"/>
</dbReference>
<feature type="domain" description="HTH merR-type" evidence="2">
    <location>
        <begin position="4"/>
        <end position="72"/>
    </location>
</feature>
<dbReference type="PROSITE" id="PS50937">
    <property type="entry name" value="HTH_MERR_2"/>
    <property type="match status" value="1"/>
</dbReference>
<dbReference type="InterPro" id="IPR000551">
    <property type="entry name" value="MerR-type_HTH_dom"/>
</dbReference>
<proteinExistence type="predicted"/>
<sequence>MTDLLDIAEVAGHAGLAPSALRFYEKRGLISATGRNGLRRTYHPDVLGRLALITCARGAGFTLAEIARFLRASPTDAELRTRMAEKARQLDDDIARLIRMRDSLRHASTCTHDPLVECPDFKSTFESAADAR</sequence>
<dbReference type="SUPFAM" id="SSF46955">
    <property type="entry name" value="Putative DNA-binding domain"/>
    <property type="match status" value="1"/>
</dbReference>
<protein>
    <submittedName>
        <fullName evidence="3">MerR family transcriptional regulator</fullName>
    </submittedName>
</protein>
<evidence type="ECO:0000259" key="2">
    <source>
        <dbReference type="PROSITE" id="PS50937"/>
    </source>
</evidence>
<gene>
    <name evidence="3" type="ORF">ABZ507_23270</name>
</gene>
<dbReference type="Pfam" id="PF13411">
    <property type="entry name" value="MerR_1"/>
    <property type="match status" value="1"/>
</dbReference>
<dbReference type="PROSITE" id="PS00552">
    <property type="entry name" value="HTH_MERR_1"/>
    <property type="match status" value="1"/>
</dbReference>
<dbReference type="RefSeq" id="WP_357802361.1">
    <property type="nucleotide sequence ID" value="NZ_JBEYBM010000002.1"/>
</dbReference>
<comment type="caution">
    <text evidence="3">The sequence shown here is derived from an EMBL/GenBank/DDBJ whole genome shotgun (WGS) entry which is preliminary data.</text>
</comment>
<evidence type="ECO:0000313" key="3">
    <source>
        <dbReference type="EMBL" id="MEU2124737.1"/>
    </source>
</evidence>
<evidence type="ECO:0000313" key="4">
    <source>
        <dbReference type="Proteomes" id="UP001550535"/>
    </source>
</evidence>
<dbReference type="Proteomes" id="UP001550535">
    <property type="component" value="Unassembled WGS sequence"/>
</dbReference>
<dbReference type="Gene3D" id="1.10.1660.10">
    <property type="match status" value="1"/>
</dbReference>
<dbReference type="EMBL" id="JBEYBR010000066">
    <property type="protein sequence ID" value="MEU2124737.1"/>
    <property type="molecule type" value="Genomic_DNA"/>
</dbReference>
<dbReference type="InterPro" id="IPR047057">
    <property type="entry name" value="MerR_fam"/>
</dbReference>
<keyword evidence="1" id="KW-0238">DNA-binding</keyword>
<dbReference type="PANTHER" id="PTHR30204:SF97">
    <property type="entry name" value="MERR FAMILY REGULATORY PROTEIN"/>
    <property type="match status" value="1"/>
</dbReference>
<accession>A0ABV2XFT5</accession>